<evidence type="ECO:0000313" key="2">
    <source>
        <dbReference type="EMBL" id="KAL3782756.1"/>
    </source>
</evidence>
<comment type="caution">
    <text evidence="2">The sequence shown here is derived from an EMBL/GenBank/DDBJ whole genome shotgun (WGS) entry which is preliminary data.</text>
</comment>
<sequence>MPRLDGGDSSSHPASAYPRRGFSPFRVMLYFMMFMSLKNILTKNYRNEEKSYLRSSGMSDEEIEKFVPKTQLERDILRRKKTVNELQLMREIELLKEQVKELQAKVFNGTVPVKSTDVESGNDPALHEAKPAKLKESKDMKEAEKDKL</sequence>
<gene>
    <name evidence="2" type="ORF">ACHAWO_003746</name>
</gene>
<dbReference type="EMBL" id="JALLPJ020000795">
    <property type="protein sequence ID" value="KAL3782756.1"/>
    <property type="molecule type" value="Genomic_DNA"/>
</dbReference>
<protein>
    <submittedName>
        <fullName evidence="2">Uncharacterized protein</fullName>
    </submittedName>
</protein>
<organism evidence="2 3">
    <name type="scientific">Cyclotella atomus</name>
    <dbReference type="NCBI Taxonomy" id="382360"/>
    <lineage>
        <taxon>Eukaryota</taxon>
        <taxon>Sar</taxon>
        <taxon>Stramenopiles</taxon>
        <taxon>Ochrophyta</taxon>
        <taxon>Bacillariophyta</taxon>
        <taxon>Coscinodiscophyceae</taxon>
        <taxon>Thalassiosirophycidae</taxon>
        <taxon>Stephanodiscales</taxon>
        <taxon>Stephanodiscaceae</taxon>
        <taxon>Cyclotella</taxon>
    </lineage>
</organism>
<proteinExistence type="predicted"/>
<dbReference type="AlphaFoldDB" id="A0ABD3P4J9"/>
<accession>A0ABD3P4J9</accession>
<feature type="region of interest" description="Disordered" evidence="1">
    <location>
        <begin position="113"/>
        <end position="148"/>
    </location>
</feature>
<feature type="compositionally biased region" description="Basic and acidic residues" evidence="1">
    <location>
        <begin position="125"/>
        <end position="148"/>
    </location>
</feature>
<name>A0ABD3P4J9_9STRA</name>
<evidence type="ECO:0000256" key="1">
    <source>
        <dbReference type="SAM" id="MobiDB-lite"/>
    </source>
</evidence>
<evidence type="ECO:0000313" key="3">
    <source>
        <dbReference type="Proteomes" id="UP001530400"/>
    </source>
</evidence>
<dbReference type="Proteomes" id="UP001530400">
    <property type="component" value="Unassembled WGS sequence"/>
</dbReference>
<reference evidence="2 3" key="1">
    <citation type="submission" date="2024-10" db="EMBL/GenBank/DDBJ databases">
        <title>Updated reference genomes for cyclostephanoid diatoms.</title>
        <authorList>
            <person name="Roberts W.R."/>
            <person name="Alverson A.J."/>
        </authorList>
    </citation>
    <scope>NUCLEOTIDE SEQUENCE [LARGE SCALE GENOMIC DNA]</scope>
    <source>
        <strain evidence="2 3">AJA010-31</strain>
    </source>
</reference>
<keyword evidence="3" id="KW-1185">Reference proteome</keyword>